<dbReference type="EMBL" id="BIFR01000002">
    <property type="protein sequence ID" value="GCE14593.1"/>
    <property type="molecule type" value="Genomic_DNA"/>
</dbReference>
<reference evidence="2" key="1">
    <citation type="submission" date="2018-12" db="EMBL/GenBank/DDBJ databases">
        <title>Tengunoibacter tsumagoiensis gen. nov., sp. nov., Dictyobacter kobayashii sp. nov., D. alpinus sp. nov., and D. joshuensis sp. nov. and description of Dictyobacteraceae fam. nov. within the order Ktedonobacterales isolated from Tengu-no-mugimeshi.</title>
        <authorList>
            <person name="Wang C.M."/>
            <person name="Zheng Y."/>
            <person name="Sakai Y."/>
            <person name="Toyoda A."/>
            <person name="Minakuchi Y."/>
            <person name="Abe K."/>
            <person name="Yokota A."/>
            <person name="Yabe S."/>
        </authorList>
    </citation>
    <scope>NUCLEOTIDE SEQUENCE [LARGE SCALE GENOMIC DNA]</scope>
    <source>
        <strain evidence="2">Uno3</strain>
    </source>
</reference>
<sequence>MPEKLFWGPHSEYGPYSAQGDGWPHRGEVMRAWRKAQKMTAKQVAVEYGKHFKGEPVSERWVTMAEKYNLIPKDEQRRRVLAGILGIPPILFGLGSLTDLAPVTTQAASLPQMAASGNHVQRYDTFLDLYWQLDYTSTAQGSLRDIESMINDLRTIAPQVPKNEQNRIFELLCGFYPLASTIYNDQLNHKKAFEYADTCVKLATNMGNKKMQAVALYQRGFVNLQQGTVGIDPLDPDYVQAAMLDFEQAIPLSVPRLEAAILLDLALAQALLKQRRAASLSLDKSARLLSKGKMEDGSFVDLFANINTGRYSLGKAAALIALKEYDEADSELDQAEELISPDQTRRHAWISVLRSQVWFGQGSYAVATETALNALKVCKGINSVNNITLIKNLYHQLTSDRCSYRLSRPVQQLGANLVLC</sequence>
<keyword evidence="2" id="KW-1185">Reference proteome</keyword>
<dbReference type="Gene3D" id="1.25.40.10">
    <property type="entry name" value="Tetratricopeptide repeat domain"/>
    <property type="match status" value="1"/>
</dbReference>
<dbReference type="AlphaFoldDB" id="A0A402A623"/>
<name>A0A402A623_9CHLR</name>
<comment type="caution">
    <text evidence="1">The sequence shown here is derived from an EMBL/GenBank/DDBJ whole genome shotgun (WGS) entry which is preliminary data.</text>
</comment>
<evidence type="ECO:0000313" key="1">
    <source>
        <dbReference type="EMBL" id="GCE14593.1"/>
    </source>
</evidence>
<proteinExistence type="predicted"/>
<evidence type="ECO:0000313" key="2">
    <source>
        <dbReference type="Proteomes" id="UP000287352"/>
    </source>
</evidence>
<dbReference type="Proteomes" id="UP000287352">
    <property type="component" value="Unassembled WGS sequence"/>
</dbReference>
<accession>A0A402A623</accession>
<dbReference type="OrthoDB" id="155829at2"/>
<evidence type="ECO:0008006" key="3">
    <source>
        <dbReference type="Google" id="ProtNLM"/>
    </source>
</evidence>
<organism evidence="1 2">
    <name type="scientific">Tengunoibacter tsumagoiensis</name>
    <dbReference type="NCBI Taxonomy" id="2014871"/>
    <lineage>
        <taxon>Bacteria</taxon>
        <taxon>Bacillati</taxon>
        <taxon>Chloroflexota</taxon>
        <taxon>Ktedonobacteria</taxon>
        <taxon>Ktedonobacterales</taxon>
        <taxon>Dictyobacteraceae</taxon>
        <taxon>Tengunoibacter</taxon>
    </lineage>
</organism>
<dbReference type="RefSeq" id="WP_126582148.1">
    <property type="nucleotide sequence ID" value="NZ_BIFR01000002.1"/>
</dbReference>
<protein>
    <recommendedName>
        <fullName evidence="3">HTH cro/C1-type domain-containing protein</fullName>
    </recommendedName>
</protein>
<gene>
    <name evidence="1" type="ORF">KTT_44520</name>
</gene>
<dbReference type="InterPro" id="IPR011990">
    <property type="entry name" value="TPR-like_helical_dom_sf"/>
</dbReference>
<dbReference type="SUPFAM" id="SSF48452">
    <property type="entry name" value="TPR-like"/>
    <property type="match status" value="1"/>
</dbReference>